<dbReference type="EMBL" id="HBUE01167391">
    <property type="protein sequence ID" value="CAG6513337.1"/>
    <property type="molecule type" value="Transcribed_RNA"/>
</dbReference>
<proteinExistence type="predicted"/>
<organism evidence="2">
    <name type="scientific">Culex pipiens</name>
    <name type="common">House mosquito</name>
    <dbReference type="NCBI Taxonomy" id="7175"/>
    <lineage>
        <taxon>Eukaryota</taxon>
        <taxon>Metazoa</taxon>
        <taxon>Ecdysozoa</taxon>
        <taxon>Arthropoda</taxon>
        <taxon>Hexapoda</taxon>
        <taxon>Insecta</taxon>
        <taxon>Pterygota</taxon>
        <taxon>Neoptera</taxon>
        <taxon>Endopterygota</taxon>
        <taxon>Diptera</taxon>
        <taxon>Nematocera</taxon>
        <taxon>Culicoidea</taxon>
        <taxon>Culicidae</taxon>
        <taxon>Culicinae</taxon>
        <taxon>Culicini</taxon>
        <taxon>Culex</taxon>
        <taxon>Culex</taxon>
    </lineage>
</organism>
<sequence length="139" mass="15873">MASPRSSVCARCAAGRTRCSKTSAPSASWSWSRRRTLRRTPSTSRWPTTTCRCRADRTTTTTPTSSSSWTLRCARRSKPSGPVGATRPRTRNCPSCCTRRGWCFWGRRSAPCGHLGTRWPRRLWHKRRRFRPCRGRGLS</sequence>
<reference evidence="2" key="1">
    <citation type="submission" date="2021-05" db="EMBL/GenBank/DDBJ databases">
        <authorList>
            <person name="Alioto T."/>
            <person name="Alioto T."/>
            <person name="Gomez Garrido J."/>
        </authorList>
    </citation>
    <scope>NUCLEOTIDE SEQUENCE</scope>
</reference>
<dbReference type="AlphaFoldDB" id="A0A8D8DNU5"/>
<protein>
    <submittedName>
        <fullName evidence="2">(northern house mosquito) hypothetical protein</fullName>
    </submittedName>
</protein>
<accession>A0A8D8DNU5</accession>
<evidence type="ECO:0000256" key="1">
    <source>
        <dbReference type="SAM" id="MobiDB-lite"/>
    </source>
</evidence>
<dbReference type="EMBL" id="HBUE01272705">
    <property type="protein sequence ID" value="CAG6564804.1"/>
    <property type="molecule type" value="Transcribed_RNA"/>
</dbReference>
<feature type="region of interest" description="Disordered" evidence="1">
    <location>
        <begin position="30"/>
        <end position="49"/>
    </location>
</feature>
<name>A0A8D8DNU5_CULPI</name>
<feature type="compositionally biased region" description="Low complexity" evidence="1">
    <location>
        <begin position="39"/>
        <end position="49"/>
    </location>
</feature>
<evidence type="ECO:0000313" key="2">
    <source>
        <dbReference type="EMBL" id="CAG6513337.1"/>
    </source>
</evidence>